<dbReference type="RefSeq" id="WP_084067693.1">
    <property type="nucleotide sequence ID" value="NZ_FQVI01000004.1"/>
</dbReference>
<reference evidence="8 9" key="1">
    <citation type="submission" date="2016-11" db="EMBL/GenBank/DDBJ databases">
        <authorList>
            <person name="Jaros S."/>
            <person name="Januszkiewicz K."/>
            <person name="Wedrychowicz H."/>
        </authorList>
    </citation>
    <scope>NUCLEOTIDE SEQUENCE [LARGE SCALE GENOMIC DNA]</scope>
    <source>
        <strain evidence="8 9">DSM 17459</strain>
    </source>
</reference>
<sequence>MKKKLVVLMAAVMMVSLAACGNSGSGDSKKEDTAKEETKGGSGDKLIVGTEAGFAPYEYMKGTEVVGIDMDIAKAIADDMGKDLEIKNMDFDGALAAVQSGKVDMVAAGVSIDEERKQVMDFSDEYVDNTEVVVVNKENPGITPAGGEVAGTDLEGKIVGVQQGNIADIWVANKDNANPKEIKRYSKFAQAVEDLKNGKIDGIIIDQYPAEEMVASNDTLTILNGTLFEDKYAIAVKKGNQELLDQINKVIKQLKDDGKIEEFTANHVGN</sequence>
<dbReference type="PANTHER" id="PTHR35936">
    <property type="entry name" value="MEMBRANE-BOUND LYTIC MUREIN TRANSGLYCOSYLASE F"/>
    <property type="match status" value="1"/>
</dbReference>
<dbReference type="EMBL" id="FQVI01000004">
    <property type="protein sequence ID" value="SHE67735.1"/>
    <property type="molecule type" value="Genomic_DNA"/>
</dbReference>
<evidence type="ECO:0000313" key="8">
    <source>
        <dbReference type="EMBL" id="SHE67735.1"/>
    </source>
</evidence>
<evidence type="ECO:0000256" key="1">
    <source>
        <dbReference type="ARBA" id="ARBA00004196"/>
    </source>
</evidence>
<dbReference type="InterPro" id="IPR001638">
    <property type="entry name" value="Solute-binding_3/MltF_N"/>
</dbReference>
<feature type="chain" id="PRO_5039496913" evidence="6">
    <location>
        <begin position="19"/>
        <end position="270"/>
    </location>
</feature>
<evidence type="ECO:0000256" key="6">
    <source>
        <dbReference type="SAM" id="SignalP"/>
    </source>
</evidence>
<dbReference type="PROSITE" id="PS51257">
    <property type="entry name" value="PROKAR_LIPOPROTEIN"/>
    <property type="match status" value="1"/>
</dbReference>
<comment type="similarity">
    <text evidence="2 4">Belongs to the bacterial solute-binding protein 3 family.</text>
</comment>
<name>A0A1M4VG08_9CLOT</name>
<keyword evidence="3 6" id="KW-0732">Signal</keyword>
<proteinExistence type="inferred from homology"/>
<dbReference type="AlphaFoldDB" id="A0A1M4VG08"/>
<dbReference type="Gene3D" id="3.40.190.10">
    <property type="entry name" value="Periplasmic binding protein-like II"/>
    <property type="match status" value="2"/>
</dbReference>
<gene>
    <name evidence="8" type="ORF">SAMN02745158_01205</name>
</gene>
<dbReference type="Proteomes" id="UP000184245">
    <property type="component" value="Unassembled WGS sequence"/>
</dbReference>
<evidence type="ECO:0000313" key="9">
    <source>
        <dbReference type="Proteomes" id="UP000184245"/>
    </source>
</evidence>
<dbReference type="PROSITE" id="PS01039">
    <property type="entry name" value="SBP_BACTERIAL_3"/>
    <property type="match status" value="1"/>
</dbReference>
<evidence type="ECO:0000256" key="3">
    <source>
        <dbReference type="ARBA" id="ARBA00022729"/>
    </source>
</evidence>
<feature type="domain" description="Solute-binding protein family 3/N-terminal" evidence="7">
    <location>
        <begin position="45"/>
        <end position="266"/>
    </location>
</feature>
<comment type="subcellular location">
    <subcellularLocation>
        <location evidence="1">Cell envelope</location>
    </subcellularLocation>
</comment>
<dbReference type="SMART" id="SM00062">
    <property type="entry name" value="PBPb"/>
    <property type="match status" value="1"/>
</dbReference>
<feature type="region of interest" description="Disordered" evidence="5">
    <location>
        <begin position="22"/>
        <end position="45"/>
    </location>
</feature>
<feature type="signal peptide" evidence="6">
    <location>
        <begin position="1"/>
        <end position="18"/>
    </location>
</feature>
<dbReference type="Pfam" id="PF00497">
    <property type="entry name" value="SBP_bac_3"/>
    <property type="match status" value="1"/>
</dbReference>
<keyword evidence="9" id="KW-1185">Reference proteome</keyword>
<protein>
    <submittedName>
        <fullName evidence="8">Amino acid ABC transporter substrate-binding protein, PAAT family (TC 3.A.1.3.-)</fullName>
    </submittedName>
</protein>
<dbReference type="PANTHER" id="PTHR35936:SF17">
    <property type="entry name" value="ARGININE-BINDING EXTRACELLULAR PROTEIN ARTP"/>
    <property type="match status" value="1"/>
</dbReference>
<dbReference type="SUPFAM" id="SSF53850">
    <property type="entry name" value="Periplasmic binding protein-like II"/>
    <property type="match status" value="1"/>
</dbReference>
<evidence type="ECO:0000259" key="7">
    <source>
        <dbReference type="SMART" id="SM00062"/>
    </source>
</evidence>
<feature type="compositionally biased region" description="Basic and acidic residues" evidence="5">
    <location>
        <begin position="27"/>
        <end position="39"/>
    </location>
</feature>
<evidence type="ECO:0000256" key="5">
    <source>
        <dbReference type="SAM" id="MobiDB-lite"/>
    </source>
</evidence>
<accession>A0A1M4VG08</accession>
<evidence type="ECO:0000256" key="2">
    <source>
        <dbReference type="ARBA" id="ARBA00010333"/>
    </source>
</evidence>
<evidence type="ECO:0000256" key="4">
    <source>
        <dbReference type="RuleBase" id="RU003744"/>
    </source>
</evidence>
<dbReference type="InterPro" id="IPR018313">
    <property type="entry name" value="SBP_3_CS"/>
</dbReference>
<dbReference type="STRING" id="1122155.SAMN02745158_01205"/>
<dbReference type="GO" id="GO:0030313">
    <property type="term" value="C:cell envelope"/>
    <property type="evidence" value="ECO:0007669"/>
    <property type="project" value="UniProtKB-SubCell"/>
</dbReference>
<dbReference type="OrthoDB" id="9774451at2"/>
<organism evidence="8 9">
    <name type="scientific">Lactonifactor longoviformis DSM 17459</name>
    <dbReference type="NCBI Taxonomy" id="1122155"/>
    <lineage>
        <taxon>Bacteria</taxon>
        <taxon>Bacillati</taxon>
        <taxon>Bacillota</taxon>
        <taxon>Clostridia</taxon>
        <taxon>Eubacteriales</taxon>
        <taxon>Clostridiaceae</taxon>
        <taxon>Lactonifactor</taxon>
    </lineage>
</organism>